<reference evidence="2 3" key="1">
    <citation type="journal article" date="2009" name="Nature">
        <title>The Sorghum bicolor genome and the diversification of grasses.</title>
        <authorList>
            <person name="Paterson A.H."/>
            <person name="Bowers J.E."/>
            <person name="Bruggmann R."/>
            <person name="Dubchak I."/>
            <person name="Grimwood J."/>
            <person name="Gundlach H."/>
            <person name="Haberer G."/>
            <person name="Hellsten U."/>
            <person name="Mitros T."/>
            <person name="Poliakov A."/>
            <person name="Schmutz J."/>
            <person name="Spannagl M."/>
            <person name="Tang H."/>
            <person name="Wang X."/>
            <person name="Wicker T."/>
            <person name="Bharti A.K."/>
            <person name="Chapman J."/>
            <person name="Feltus F.A."/>
            <person name="Gowik U."/>
            <person name="Grigoriev I.V."/>
            <person name="Lyons E."/>
            <person name="Maher C.A."/>
            <person name="Martis M."/>
            <person name="Narechania A."/>
            <person name="Otillar R.P."/>
            <person name="Penning B.W."/>
            <person name="Salamov A.A."/>
            <person name="Wang Y."/>
            <person name="Zhang L."/>
            <person name="Carpita N.C."/>
            <person name="Freeling M."/>
            <person name="Gingle A.R."/>
            <person name="Hash C.T."/>
            <person name="Keller B."/>
            <person name="Klein P."/>
            <person name="Kresovich S."/>
            <person name="McCann M.C."/>
            <person name="Ming R."/>
            <person name="Peterson D.G."/>
            <person name="Mehboob-ur-Rahman"/>
            <person name="Ware D."/>
            <person name="Westhoff P."/>
            <person name="Mayer K.F."/>
            <person name="Messing J."/>
            <person name="Rokhsar D.S."/>
        </authorList>
    </citation>
    <scope>NUCLEOTIDE SEQUENCE [LARGE SCALE GENOMIC DNA]</scope>
    <source>
        <strain evidence="3">cv. BTx623</strain>
    </source>
</reference>
<dbReference type="InParanoid" id="A0A1B6QJN5"/>
<evidence type="ECO:0000313" key="3">
    <source>
        <dbReference type="Proteomes" id="UP000000768"/>
    </source>
</evidence>
<dbReference type="AlphaFoldDB" id="A0A1B6QJN5"/>
<feature type="compositionally biased region" description="Polar residues" evidence="1">
    <location>
        <begin position="363"/>
        <end position="372"/>
    </location>
</feature>
<evidence type="ECO:0000313" key="2">
    <source>
        <dbReference type="EMBL" id="KXG38126.1"/>
    </source>
</evidence>
<organism evidence="2 3">
    <name type="scientific">Sorghum bicolor</name>
    <name type="common">Sorghum</name>
    <name type="synonym">Sorghum vulgare</name>
    <dbReference type="NCBI Taxonomy" id="4558"/>
    <lineage>
        <taxon>Eukaryota</taxon>
        <taxon>Viridiplantae</taxon>
        <taxon>Streptophyta</taxon>
        <taxon>Embryophyta</taxon>
        <taxon>Tracheophyta</taxon>
        <taxon>Spermatophyta</taxon>
        <taxon>Magnoliopsida</taxon>
        <taxon>Liliopsida</taxon>
        <taxon>Poales</taxon>
        <taxon>Poaceae</taxon>
        <taxon>PACMAD clade</taxon>
        <taxon>Panicoideae</taxon>
        <taxon>Andropogonodae</taxon>
        <taxon>Andropogoneae</taxon>
        <taxon>Sorghinae</taxon>
        <taxon>Sorghum</taxon>
    </lineage>
</organism>
<dbReference type="EMBL" id="CM000760">
    <property type="protein sequence ID" value="KXG38126.1"/>
    <property type="molecule type" value="Genomic_DNA"/>
</dbReference>
<dbReference type="Proteomes" id="UP000000768">
    <property type="component" value="Chromosome 1"/>
</dbReference>
<feature type="region of interest" description="Disordered" evidence="1">
    <location>
        <begin position="363"/>
        <end position="383"/>
    </location>
</feature>
<dbReference type="Gramene" id="KXG38126">
    <property type="protein sequence ID" value="KXG38126"/>
    <property type="gene ID" value="SORBI_3001G183900"/>
</dbReference>
<accession>A0A1B6QJN5</accession>
<reference evidence="3" key="2">
    <citation type="journal article" date="2018" name="Plant J.">
        <title>The Sorghum bicolor reference genome: improved assembly, gene annotations, a transcriptome atlas, and signatures of genome organization.</title>
        <authorList>
            <person name="McCormick R.F."/>
            <person name="Truong S.K."/>
            <person name="Sreedasyam A."/>
            <person name="Jenkins J."/>
            <person name="Shu S."/>
            <person name="Sims D."/>
            <person name="Kennedy M."/>
            <person name="Amirebrahimi M."/>
            <person name="Weers B.D."/>
            <person name="McKinley B."/>
            <person name="Mattison A."/>
            <person name="Morishige D.T."/>
            <person name="Grimwood J."/>
            <person name="Schmutz J."/>
            <person name="Mullet J.E."/>
        </authorList>
    </citation>
    <scope>NUCLEOTIDE SEQUENCE [LARGE SCALE GENOMIC DNA]</scope>
    <source>
        <strain evidence="3">cv. BTx623</strain>
    </source>
</reference>
<protein>
    <submittedName>
        <fullName evidence="2">Uncharacterized protein</fullName>
    </submittedName>
</protein>
<evidence type="ECO:0000256" key="1">
    <source>
        <dbReference type="SAM" id="MobiDB-lite"/>
    </source>
</evidence>
<sequence length="478" mass="52092">MAWPLPGRRQARVIDYEPVPQFLVITDGVGFSGESWTVQCEILQGHLLGGLPHDEDPSLGDNDFPPGGPFDLFGFGQPGNGPAFHQNNIEGHGNARGGLDQNPVDGIPSLNLNAEPENPPILDLNAHAELEDMVIDPQIPPLQQEMFIELNDLLNQVNEDEEDAQPAENEAGLLQENVPNFAINLADLEVNIPALHEPAVNVFPSEIQEDDLMNEEEIQQQIADEAAQKNAIVQQNMQVGLALVDNTPPPNLPYPKKFADIDCLLGPLSNKTDAAHNLYSPWAKLFKPVSLDAAPSCVILFEWAKFFAALLLSLGHFSRAKEILQSDALLSCLDNGRGLEFSLPNKCPSKKAPSCTLLQVQPEESTFDSTEATPLDEDTDNGKKKVTVKRDNKKKTFLVESEVRRSPRLKASRMGFKGQVCKSKHCVGCNSKPSTLSNKAIKSICSSLCDIDASCISDKALGTLKKAGAPRKDKDADV</sequence>
<dbReference type="PANTHER" id="PTHR33075:SF9">
    <property type="entry name" value="DUF4283 DOMAIN-CONTAINING PROTEIN"/>
    <property type="match status" value="1"/>
</dbReference>
<keyword evidence="3" id="KW-1185">Reference proteome</keyword>
<dbReference type="PANTHER" id="PTHR33075">
    <property type="entry name" value="OS02G0499800 PROTEIN"/>
    <property type="match status" value="1"/>
</dbReference>
<gene>
    <name evidence="2" type="ORF">SORBI_3001G183900</name>
</gene>
<name>A0A1B6QJN5_SORBI</name>
<proteinExistence type="predicted"/>